<name>A0A8S3QV98_MYTED</name>
<dbReference type="OrthoDB" id="10413833at2759"/>
<dbReference type="EMBL" id="CAJPWZ010000675">
    <property type="protein sequence ID" value="CAG2198303.1"/>
    <property type="molecule type" value="Genomic_DNA"/>
</dbReference>
<comment type="caution">
    <text evidence="1">The sequence shown here is derived from an EMBL/GenBank/DDBJ whole genome shotgun (WGS) entry which is preliminary data.</text>
</comment>
<evidence type="ECO:0000313" key="2">
    <source>
        <dbReference type="Proteomes" id="UP000683360"/>
    </source>
</evidence>
<evidence type="ECO:0000313" key="1">
    <source>
        <dbReference type="EMBL" id="CAG2198303.1"/>
    </source>
</evidence>
<dbReference type="AlphaFoldDB" id="A0A8S3QV98"/>
<gene>
    <name evidence="1" type="ORF">MEDL_13071</name>
</gene>
<dbReference type="Proteomes" id="UP000683360">
    <property type="component" value="Unassembled WGS sequence"/>
</dbReference>
<protein>
    <submittedName>
        <fullName evidence="1">Uncharacterized protein</fullName>
    </submittedName>
</protein>
<keyword evidence="2" id="KW-1185">Reference proteome</keyword>
<sequence>MFVMREDDTKDNAENQYHCFGIVIPDDLLQQYIQRWLDDLTKTDWIETTIDEKEDIKDNAENRYECFGIVIPDNLLQHYIKRWLKCLTKTSGLEKCIDDNRPLKNVAFRAALNDYLRQQLNTETIASLISDAEEEFLNKMFVMTDEDINEETANRPVCLSIVIPGDLFLQYIERWFKLLTKPSKLEINR</sequence>
<reference evidence="1" key="1">
    <citation type="submission" date="2021-03" db="EMBL/GenBank/DDBJ databases">
        <authorList>
            <person name="Bekaert M."/>
        </authorList>
    </citation>
    <scope>NUCLEOTIDE SEQUENCE</scope>
</reference>
<proteinExistence type="predicted"/>
<organism evidence="1 2">
    <name type="scientific">Mytilus edulis</name>
    <name type="common">Blue mussel</name>
    <dbReference type="NCBI Taxonomy" id="6550"/>
    <lineage>
        <taxon>Eukaryota</taxon>
        <taxon>Metazoa</taxon>
        <taxon>Spiralia</taxon>
        <taxon>Lophotrochozoa</taxon>
        <taxon>Mollusca</taxon>
        <taxon>Bivalvia</taxon>
        <taxon>Autobranchia</taxon>
        <taxon>Pteriomorphia</taxon>
        <taxon>Mytilida</taxon>
        <taxon>Mytiloidea</taxon>
        <taxon>Mytilidae</taxon>
        <taxon>Mytilinae</taxon>
        <taxon>Mytilus</taxon>
    </lineage>
</organism>
<accession>A0A8S3QV98</accession>